<evidence type="ECO:0000256" key="2">
    <source>
        <dbReference type="ARBA" id="ARBA00023043"/>
    </source>
</evidence>
<keyword evidence="1" id="KW-0677">Repeat</keyword>
<keyword evidence="2" id="KW-0040">ANK repeat</keyword>
<dbReference type="InterPro" id="IPR036770">
    <property type="entry name" value="Ankyrin_rpt-contain_sf"/>
</dbReference>
<sequence length="397" mass="44873">MFPHKIKSEAFLKTTQNMSLYHQPTTDAPWDLPNGARDIVKSIAAEQILHEMLADKLEHAHDLEEDALEDLVINYPGVCQRKFSFDPKEGRKARMFYPLSMLLHLNPPLHTVETFARAYPKALDEQNPLMIACKHNASLDVVKFLLTEIPNAIHEPMAKLNVYPLHWSCRKGNPEVVQHLLDEYPEATREADRGSGCLPLHIAVAYGVPLDVIKSLYHAWPQAALERDNNGWVPLHHACRFPRDLEVVKFLVQVTPDADLVRESLAYAASHQSIDVIEFLMQKNEQLQNPNGEDETLLARAVTNNTADVVDFLAKQYPWMLTTPDREAGRIPLHNAIQYEASADVVGVLIRHDPTTLICRDVNEETPLDVARLTCADDKVVEMLETVSKNLDHFAAL</sequence>
<protein>
    <submittedName>
        <fullName evidence="3">Uncharacterized protein</fullName>
    </submittedName>
</protein>
<gene>
    <name evidence="3" type="ORF">APAL1065_LOCUS27221</name>
</gene>
<dbReference type="SMART" id="SM00248">
    <property type="entry name" value="ANK"/>
    <property type="match status" value="6"/>
</dbReference>
<organism evidence="3">
    <name type="scientific">Entomoneis paludosa</name>
    <dbReference type="NCBI Taxonomy" id="265537"/>
    <lineage>
        <taxon>Eukaryota</taxon>
        <taxon>Sar</taxon>
        <taxon>Stramenopiles</taxon>
        <taxon>Ochrophyta</taxon>
        <taxon>Bacillariophyta</taxon>
        <taxon>Bacillariophyceae</taxon>
        <taxon>Bacillariophycidae</taxon>
        <taxon>Entomoneidaceae</taxon>
        <taxon>Entomoneis</taxon>
    </lineage>
</organism>
<accession>A0A7S2YTG3</accession>
<dbReference type="PANTHER" id="PTHR24198">
    <property type="entry name" value="ANKYRIN REPEAT AND PROTEIN KINASE DOMAIN-CONTAINING PROTEIN"/>
    <property type="match status" value="1"/>
</dbReference>
<dbReference type="InterPro" id="IPR002110">
    <property type="entry name" value="Ankyrin_rpt"/>
</dbReference>
<dbReference type="EMBL" id="HBHT01040524">
    <property type="protein sequence ID" value="CAD9994984.1"/>
    <property type="molecule type" value="Transcribed_RNA"/>
</dbReference>
<dbReference type="Gene3D" id="1.25.40.20">
    <property type="entry name" value="Ankyrin repeat-containing domain"/>
    <property type="match status" value="2"/>
</dbReference>
<dbReference type="PANTHER" id="PTHR24198:SF194">
    <property type="entry name" value="INVERSIN-A"/>
    <property type="match status" value="1"/>
</dbReference>
<proteinExistence type="predicted"/>
<evidence type="ECO:0000256" key="1">
    <source>
        <dbReference type="ARBA" id="ARBA00022737"/>
    </source>
</evidence>
<evidence type="ECO:0000313" key="3">
    <source>
        <dbReference type="EMBL" id="CAD9994984.1"/>
    </source>
</evidence>
<dbReference type="Pfam" id="PF00023">
    <property type="entry name" value="Ank"/>
    <property type="match status" value="1"/>
</dbReference>
<dbReference type="Pfam" id="PF12796">
    <property type="entry name" value="Ank_2"/>
    <property type="match status" value="1"/>
</dbReference>
<reference evidence="3" key="1">
    <citation type="submission" date="2021-01" db="EMBL/GenBank/DDBJ databases">
        <authorList>
            <person name="Corre E."/>
            <person name="Pelletier E."/>
            <person name="Niang G."/>
            <person name="Scheremetjew M."/>
            <person name="Finn R."/>
            <person name="Kale V."/>
            <person name="Holt S."/>
            <person name="Cochrane G."/>
            <person name="Meng A."/>
            <person name="Brown T."/>
            <person name="Cohen L."/>
        </authorList>
    </citation>
    <scope>NUCLEOTIDE SEQUENCE</scope>
    <source>
        <strain evidence="3">CCMP125</strain>
    </source>
</reference>
<name>A0A7S2YTG3_9STRA</name>
<dbReference type="SUPFAM" id="SSF48403">
    <property type="entry name" value="Ankyrin repeat"/>
    <property type="match status" value="1"/>
</dbReference>
<dbReference type="AlphaFoldDB" id="A0A7S2YTG3"/>